<gene>
    <name evidence="1" type="ORF">NCTC13336_00691</name>
</gene>
<protein>
    <submittedName>
        <fullName evidence="1">Uncharacterized protein</fullName>
    </submittedName>
</protein>
<evidence type="ECO:0000313" key="1">
    <source>
        <dbReference type="EMBL" id="STR00483.1"/>
    </source>
</evidence>
<dbReference type="Proteomes" id="UP000254293">
    <property type="component" value="Unassembled WGS sequence"/>
</dbReference>
<dbReference type="OrthoDB" id="4428523at2"/>
<name>A0A377QZ21_9NEIS</name>
<proteinExistence type="predicted"/>
<reference evidence="1 2" key="1">
    <citation type="submission" date="2018-06" db="EMBL/GenBank/DDBJ databases">
        <authorList>
            <consortium name="Pathogen Informatics"/>
            <person name="Doyle S."/>
        </authorList>
    </citation>
    <scope>NUCLEOTIDE SEQUENCE [LARGE SCALE GENOMIC DNA]</scope>
    <source>
        <strain evidence="1 2">NCTC13336</strain>
    </source>
</reference>
<sequence length="250" mass="28956">MNQRENIQELDGNLQAFPSAERVFSEKQPWLKEHFMPLISIDLAALNPEWQGRVVHMLCPFEPFECYIGEETAAHHNEFTAPNWFAFRLNEDNQYEFLGNEGYFLRTAVNHWDFDSEAEKYFQKMQENVYKSQENVAKFGYLVSVNYPEYNGKHNICNFLDNMGGGLWYGNWTESAEMPSAFKMSLPPVGTTWDKLDELPNDGIEISYQGNPFYFIADVAGYNYCGSGADAIILMYEPVSQIVLFTFDWT</sequence>
<organism evidence="1 2">
    <name type="scientific">Kingella potus</name>
    <dbReference type="NCBI Taxonomy" id="265175"/>
    <lineage>
        <taxon>Bacteria</taxon>
        <taxon>Pseudomonadati</taxon>
        <taxon>Pseudomonadota</taxon>
        <taxon>Betaproteobacteria</taxon>
        <taxon>Neisseriales</taxon>
        <taxon>Neisseriaceae</taxon>
        <taxon>Kingella</taxon>
    </lineage>
</organism>
<accession>A0A377QZ21</accession>
<dbReference type="AlphaFoldDB" id="A0A377QZ21"/>
<dbReference type="EMBL" id="UGJJ01000001">
    <property type="protein sequence ID" value="STR00483.1"/>
    <property type="molecule type" value="Genomic_DNA"/>
</dbReference>
<evidence type="ECO:0000313" key="2">
    <source>
        <dbReference type="Proteomes" id="UP000254293"/>
    </source>
</evidence>
<keyword evidence="2" id="KW-1185">Reference proteome</keyword>